<evidence type="ECO:0000313" key="8">
    <source>
        <dbReference type="EMBL" id="ELU06864.1"/>
    </source>
</evidence>
<organism evidence="8">
    <name type="scientific">Capitella teleta</name>
    <name type="common">Polychaete worm</name>
    <dbReference type="NCBI Taxonomy" id="283909"/>
    <lineage>
        <taxon>Eukaryota</taxon>
        <taxon>Metazoa</taxon>
        <taxon>Spiralia</taxon>
        <taxon>Lophotrochozoa</taxon>
        <taxon>Annelida</taxon>
        <taxon>Polychaeta</taxon>
        <taxon>Sedentaria</taxon>
        <taxon>Scolecida</taxon>
        <taxon>Capitellidae</taxon>
        <taxon>Capitella</taxon>
    </lineage>
</organism>
<sequence length="386" mass="44215">MEGNRDESERCINIALRHLRSGDPEKALRFLEKSEKLFPSSHAKEIIAQIQGGKRKMSDEGDSTRASEADTDSNGTTPGAHGTEGKARQRHRKKSDQSADHKEGDRYTPQELEAVKRIRKCKDYYEILGINKDCSEDELKKSYRKLALKFHPDKNHAPGATEAFKAIGNAFAVLSDPEKRRRYDQFGSEADRAPSGPSHRHGHHGFYEYDYSRGFEGDISAEELFNMFFGGGFPQTHVRRRRNQQGTNFQRHTADSSDSNYTFLLQLSPLLFMIGLSLLSSFLVSDPVFSLNRAGKYVHERTTLNLKVHYYVKQDFSSEYQGSMRLLEQKIEDEYLSTLRSKCFSERSYKENTMWRARNFGDGKLYEKAQNMKTPACDNLQKIYGG</sequence>
<keyword evidence="10" id="KW-1185">Reference proteome</keyword>
<dbReference type="FunCoup" id="R7UJY7">
    <property type="interactions" value="1837"/>
</dbReference>
<comment type="subcellular location">
    <subcellularLocation>
        <location evidence="1">Endoplasmic reticulum membrane</location>
        <topology evidence="1">Single-pass membrane protein</topology>
    </subcellularLocation>
</comment>
<dbReference type="InterPro" id="IPR051100">
    <property type="entry name" value="DnaJ_subfamily_B/C"/>
</dbReference>
<evidence type="ECO:0000256" key="6">
    <source>
        <dbReference type="SAM" id="MobiDB-lite"/>
    </source>
</evidence>
<dbReference type="CDD" id="cd06257">
    <property type="entry name" value="DnaJ"/>
    <property type="match status" value="1"/>
</dbReference>
<dbReference type="Pfam" id="PF00226">
    <property type="entry name" value="DnaJ"/>
    <property type="match status" value="1"/>
</dbReference>
<keyword evidence="5" id="KW-0472">Membrane</keyword>
<reference evidence="10" key="1">
    <citation type="submission" date="2012-12" db="EMBL/GenBank/DDBJ databases">
        <authorList>
            <person name="Hellsten U."/>
            <person name="Grimwood J."/>
            <person name="Chapman J.A."/>
            <person name="Shapiro H."/>
            <person name="Aerts A."/>
            <person name="Otillar R.P."/>
            <person name="Terry A.Y."/>
            <person name="Boore J.L."/>
            <person name="Simakov O."/>
            <person name="Marletaz F."/>
            <person name="Cho S.-J."/>
            <person name="Edsinger-Gonzales E."/>
            <person name="Havlak P."/>
            <person name="Kuo D.-H."/>
            <person name="Larsson T."/>
            <person name="Lv J."/>
            <person name="Arendt D."/>
            <person name="Savage R."/>
            <person name="Osoegawa K."/>
            <person name="de Jong P."/>
            <person name="Lindberg D.R."/>
            <person name="Seaver E.C."/>
            <person name="Weisblat D.A."/>
            <person name="Putnam N.H."/>
            <person name="Grigoriev I.V."/>
            <person name="Rokhsar D.S."/>
        </authorList>
    </citation>
    <scope>NUCLEOTIDE SEQUENCE</scope>
    <source>
        <strain evidence="10">I ESC-2004</strain>
    </source>
</reference>
<dbReference type="PRINTS" id="PR00625">
    <property type="entry name" value="JDOMAIN"/>
</dbReference>
<feature type="domain" description="J" evidence="7">
    <location>
        <begin position="123"/>
        <end position="187"/>
    </location>
</feature>
<dbReference type="Pfam" id="PF09320">
    <property type="entry name" value="DUF1977"/>
    <property type="match status" value="1"/>
</dbReference>
<accession>R7UJY7</accession>
<dbReference type="InterPro" id="IPR018253">
    <property type="entry name" value="DnaJ_domain_CS"/>
</dbReference>
<keyword evidence="2" id="KW-0812">Transmembrane</keyword>
<evidence type="ECO:0000256" key="4">
    <source>
        <dbReference type="ARBA" id="ARBA00022989"/>
    </source>
</evidence>
<proteinExistence type="predicted"/>
<dbReference type="Gene3D" id="1.10.287.110">
    <property type="entry name" value="DnaJ domain"/>
    <property type="match status" value="1"/>
</dbReference>
<feature type="compositionally biased region" description="Basic and acidic residues" evidence="6">
    <location>
        <begin position="56"/>
        <end position="68"/>
    </location>
</feature>
<dbReference type="OMA" id="ARSREHN"/>
<name>R7UJY7_CAPTE</name>
<dbReference type="PROSITE" id="PS00636">
    <property type="entry name" value="DNAJ_1"/>
    <property type="match status" value="1"/>
</dbReference>
<dbReference type="EMBL" id="KB300344">
    <property type="protein sequence ID" value="ELU06864.1"/>
    <property type="molecule type" value="Genomic_DNA"/>
</dbReference>
<dbReference type="FunFam" id="1.10.287.110:FF:000137">
    <property type="entry name" value="DnaJ homolog subfamily B member 1"/>
    <property type="match status" value="1"/>
</dbReference>
<evidence type="ECO:0000256" key="3">
    <source>
        <dbReference type="ARBA" id="ARBA00022824"/>
    </source>
</evidence>
<reference evidence="8 10" key="2">
    <citation type="journal article" date="2013" name="Nature">
        <title>Insights into bilaterian evolution from three spiralian genomes.</title>
        <authorList>
            <person name="Simakov O."/>
            <person name="Marletaz F."/>
            <person name="Cho S.J."/>
            <person name="Edsinger-Gonzales E."/>
            <person name="Havlak P."/>
            <person name="Hellsten U."/>
            <person name="Kuo D.H."/>
            <person name="Larsson T."/>
            <person name="Lv J."/>
            <person name="Arendt D."/>
            <person name="Savage R."/>
            <person name="Osoegawa K."/>
            <person name="de Jong P."/>
            <person name="Grimwood J."/>
            <person name="Chapman J.A."/>
            <person name="Shapiro H."/>
            <person name="Aerts A."/>
            <person name="Otillar R.P."/>
            <person name="Terry A.Y."/>
            <person name="Boore J.L."/>
            <person name="Grigoriev I.V."/>
            <person name="Lindberg D.R."/>
            <person name="Seaver E.C."/>
            <person name="Weisblat D.A."/>
            <person name="Putnam N.H."/>
            <person name="Rokhsar D.S."/>
        </authorList>
    </citation>
    <scope>NUCLEOTIDE SEQUENCE</scope>
    <source>
        <strain evidence="8 10">I ESC-2004</strain>
    </source>
</reference>
<dbReference type="PANTHER" id="PTHR43908">
    <property type="entry name" value="AT29763P-RELATED"/>
    <property type="match status" value="1"/>
</dbReference>
<gene>
    <name evidence="8" type="ORF">CAPTEDRAFT_228546</name>
</gene>
<dbReference type="Proteomes" id="UP000014760">
    <property type="component" value="Unassembled WGS sequence"/>
</dbReference>
<dbReference type="STRING" id="283909.R7UJY7"/>
<dbReference type="SUPFAM" id="SSF46565">
    <property type="entry name" value="Chaperone J-domain"/>
    <property type="match status" value="1"/>
</dbReference>
<dbReference type="EnsemblMetazoa" id="CapteT228546">
    <property type="protein sequence ID" value="CapteP228546"/>
    <property type="gene ID" value="CapteG228546"/>
</dbReference>
<evidence type="ECO:0000313" key="10">
    <source>
        <dbReference type="Proteomes" id="UP000014760"/>
    </source>
</evidence>
<evidence type="ECO:0000259" key="7">
    <source>
        <dbReference type="PROSITE" id="PS50076"/>
    </source>
</evidence>
<evidence type="ECO:0000313" key="9">
    <source>
        <dbReference type="EnsemblMetazoa" id="CapteP228546"/>
    </source>
</evidence>
<feature type="region of interest" description="Disordered" evidence="6">
    <location>
        <begin position="41"/>
        <end position="110"/>
    </location>
</feature>
<keyword evidence="3" id="KW-0256">Endoplasmic reticulum</keyword>
<dbReference type="HOGENOM" id="CLU_043579_3_0_1"/>
<evidence type="ECO:0000256" key="5">
    <source>
        <dbReference type="ARBA" id="ARBA00023136"/>
    </source>
</evidence>
<dbReference type="OrthoDB" id="442087at2759"/>
<evidence type="ECO:0000256" key="1">
    <source>
        <dbReference type="ARBA" id="ARBA00004389"/>
    </source>
</evidence>
<dbReference type="AlphaFoldDB" id="R7UJY7"/>
<protein>
    <recommendedName>
        <fullName evidence="7">J domain-containing protein</fullName>
    </recommendedName>
</protein>
<dbReference type="InterPro" id="IPR015399">
    <property type="entry name" value="DUF1977_DnaJ-like"/>
</dbReference>
<dbReference type="SMART" id="SM00271">
    <property type="entry name" value="DnaJ"/>
    <property type="match status" value="1"/>
</dbReference>
<dbReference type="PROSITE" id="PS50076">
    <property type="entry name" value="DNAJ_2"/>
    <property type="match status" value="1"/>
</dbReference>
<dbReference type="EMBL" id="AMQN01007288">
    <property type="status" value="NOT_ANNOTATED_CDS"/>
    <property type="molecule type" value="Genomic_DNA"/>
</dbReference>
<dbReference type="GO" id="GO:0005789">
    <property type="term" value="C:endoplasmic reticulum membrane"/>
    <property type="evidence" value="ECO:0007669"/>
    <property type="project" value="UniProtKB-SubCell"/>
</dbReference>
<feature type="compositionally biased region" description="Basic and acidic residues" evidence="6">
    <location>
        <begin position="95"/>
        <end position="110"/>
    </location>
</feature>
<dbReference type="PANTHER" id="PTHR43908:SF3">
    <property type="entry name" value="AT29763P-RELATED"/>
    <property type="match status" value="1"/>
</dbReference>
<dbReference type="InterPro" id="IPR001623">
    <property type="entry name" value="DnaJ_domain"/>
</dbReference>
<reference evidence="9" key="3">
    <citation type="submission" date="2015-06" db="UniProtKB">
        <authorList>
            <consortium name="EnsemblMetazoa"/>
        </authorList>
    </citation>
    <scope>IDENTIFICATION</scope>
</reference>
<dbReference type="InterPro" id="IPR036869">
    <property type="entry name" value="J_dom_sf"/>
</dbReference>
<dbReference type="GO" id="GO:0071218">
    <property type="term" value="P:cellular response to misfolded protein"/>
    <property type="evidence" value="ECO:0007669"/>
    <property type="project" value="TreeGrafter"/>
</dbReference>
<dbReference type="GO" id="GO:0030544">
    <property type="term" value="F:Hsp70 protein binding"/>
    <property type="evidence" value="ECO:0007669"/>
    <property type="project" value="TreeGrafter"/>
</dbReference>
<evidence type="ECO:0000256" key="2">
    <source>
        <dbReference type="ARBA" id="ARBA00022692"/>
    </source>
</evidence>
<keyword evidence="4" id="KW-1133">Transmembrane helix</keyword>